<evidence type="ECO:0000313" key="3">
    <source>
        <dbReference type="EMBL" id="GFP79130.1"/>
    </source>
</evidence>
<feature type="compositionally biased region" description="Low complexity" evidence="1">
    <location>
        <begin position="56"/>
        <end position="65"/>
    </location>
</feature>
<feature type="region of interest" description="Disordered" evidence="1">
    <location>
        <begin position="46"/>
        <end position="72"/>
    </location>
</feature>
<dbReference type="Proteomes" id="UP000653305">
    <property type="component" value="Unassembled WGS sequence"/>
</dbReference>
<keyword evidence="4" id="KW-1185">Reference proteome</keyword>
<evidence type="ECO:0000313" key="2">
    <source>
        <dbReference type="EMBL" id="GFP79129.1"/>
    </source>
</evidence>
<dbReference type="EMBL" id="BMAC01000005">
    <property type="protein sequence ID" value="GFP79129.1"/>
    <property type="molecule type" value="Genomic_DNA"/>
</dbReference>
<gene>
    <name evidence="2" type="ORF">PHJA_000056400</name>
    <name evidence="3" type="ORF">PHJA_000056500</name>
</gene>
<evidence type="ECO:0000313" key="4">
    <source>
        <dbReference type="Proteomes" id="UP000653305"/>
    </source>
</evidence>
<sequence length="140" mass="15318">MTRTPETYHYAPRSFFLRSCFCTETPSEIPTAAELLPADDDLDAYGVVSLGPSPPSNKKSPHSASGMTSASPPPSLIWEATWIWSAGAGIRRVASVPSREGTAWWSSSAATSSDSTNGARDWGRRRWVESFNGRIWPLQE</sequence>
<dbReference type="EMBL" id="BMAC01000005">
    <property type="protein sequence ID" value="GFP79130.1"/>
    <property type="molecule type" value="Genomic_DNA"/>
</dbReference>
<reference evidence="2" key="1">
    <citation type="submission" date="2020-07" db="EMBL/GenBank/DDBJ databases">
        <title>Ethylene signaling mediates host invasion by parasitic plants.</title>
        <authorList>
            <person name="Yoshida S."/>
        </authorList>
    </citation>
    <scope>NUCLEOTIDE SEQUENCE</scope>
    <source>
        <strain evidence="2">Okayama</strain>
    </source>
</reference>
<accession>A0A830B1G6</accession>
<name>A0A830B1G6_9LAMI</name>
<protein>
    <submittedName>
        <fullName evidence="2">Uncharacterized protein</fullName>
    </submittedName>
</protein>
<dbReference type="AlphaFoldDB" id="A0A830B1G6"/>
<proteinExistence type="predicted"/>
<evidence type="ECO:0000256" key="1">
    <source>
        <dbReference type="SAM" id="MobiDB-lite"/>
    </source>
</evidence>
<organism evidence="2 4">
    <name type="scientific">Phtheirospermum japonicum</name>
    <dbReference type="NCBI Taxonomy" id="374723"/>
    <lineage>
        <taxon>Eukaryota</taxon>
        <taxon>Viridiplantae</taxon>
        <taxon>Streptophyta</taxon>
        <taxon>Embryophyta</taxon>
        <taxon>Tracheophyta</taxon>
        <taxon>Spermatophyta</taxon>
        <taxon>Magnoliopsida</taxon>
        <taxon>eudicotyledons</taxon>
        <taxon>Gunneridae</taxon>
        <taxon>Pentapetalae</taxon>
        <taxon>asterids</taxon>
        <taxon>lamiids</taxon>
        <taxon>Lamiales</taxon>
        <taxon>Orobanchaceae</taxon>
        <taxon>Orobanchaceae incertae sedis</taxon>
        <taxon>Phtheirospermum</taxon>
    </lineage>
</organism>
<comment type="caution">
    <text evidence="2">The sequence shown here is derived from an EMBL/GenBank/DDBJ whole genome shotgun (WGS) entry which is preliminary data.</text>
</comment>